<dbReference type="InterPro" id="IPR035901">
    <property type="entry name" value="GIY-YIG_endonuc_sf"/>
</dbReference>
<accession>A0A516PZE2</accession>
<organism evidence="2 3">
    <name type="scientific">Microlunatus elymi</name>
    <dbReference type="NCBI Taxonomy" id="2596828"/>
    <lineage>
        <taxon>Bacteria</taxon>
        <taxon>Bacillati</taxon>
        <taxon>Actinomycetota</taxon>
        <taxon>Actinomycetes</taxon>
        <taxon>Propionibacteriales</taxon>
        <taxon>Propionibacteriaceae</taxon>
        <taxon>Microlunatus</taxon>
    </lineage>
</organism>
<dbReference type="Proteomes" id="UP000319263">
    <property type="component" value="Chromosome"/>
</dbReference>
<dbReference type="InterPro" id="IPR050066">
    <property type="entry name" value="UvrABC_protein_C"/>
</dbReference>
<dbReference type="SMART" id="SM00465">
    <property type="entry name" value="GIYc"/>
    <property type="match status" value="1"/>
</dbReference>
<feature type="domain" description="GIY-YIG" evidence="1">
    <location>
        <begin position="27"/>
        <end position="105"/>
    </location>
</feature>
<evidence type="ECO:0000313" key="3">
    <source>
        <dbReference type="Proteomes" id="UP000319263"/>
    </source>
</evidence>
<dbReference type="SUPFAM" id="SSF82771">
    <property type="entry name" value="GIY-YIG endonuclease"/>
    <property type="match status" value="1"/>
</dbReference>
<name>A0A516PZE2_9ACTN</name>
<dbReference type="PANTHER" id="PTHR30562:SF1">
    <property type="entry name" value="UVRABC SYSTEM PROTEIN C"/>
    <property type="match status" value="1"/>
</dbReference>
<dbReference type="GO" id="GO:0009380">
    <property type="term" value="C:excinuclease repair complex"/>
    <property type="evidence" value="ECO:0007669"/>
    <property type="project" value="TreeGrafter"/>
</dbReference>
<reference evidence="2 3" key="1">
    <citation type="submission" date="2019-07" db="EMBL/GenBank/DDBJ databases">
        <title>Microlunatus dokdonensis sp. nov. isolated from the rhizospheric soil of the wild plant Elymus tsukushiensis.</title>
        <authorList>
            <person name="Ghim S.-Y."/>
            <person name="Hwang Y.-J."/>
            <person name="Son J.-S."/>
            <person name="Shin J.-H."/>
        </authorList>
    </citation>
    <scope>NUCLEOTIDE SEQUENCE [LARGE SCALE GENOMIC DNA]</scope>
    <source>
        <strain evidence="2 3">KUDC0627</strain>
    </source>
</reference>
<evidence type="ECO:0000259" key="1">
    <source>
        <dbReference type="PROSITE" id="PS50164"/>
    </source>
</evidence>
<dbReference type="AlphaFoldDB" id="A0A516PZE2"/>
<proteinExistence type="predicted"/>
<dbReference type="PROSITE" id="PS50164">
    <property type="entry name" value="GIY_YIG"/>
    <property type="match status" value="1"/>
</dbReference>
<sequence length="316" mass="35557">MSGVMTRKWGPAGRGNGPLPEVSLLPESPGVYRFRDDHGRILYVGRARRLRRRVRSYWSDLSDRPRLSRMVPQIVRIEALVCASDHEACWLERNLLEHSRPRWNRALGGAEVPRYLVIEADRRTARIRLVHHPKEAPGQLIFGPYLGGTKVRLLAAALHRVHPIAYAVDGLTGAERDLGRIRGVEVADRDQLSRRLRAILDGRPAAVATFLDQLARRRDELAAQQSYELAGQVQEELTAAAWLLGDQRMATLNGGDAELYGWHDGVLLQLSTINGFVRRWQQRPCGQRRAAELIIGTPEPWQDFLQSNAELAAALS</sequence>
<dbReference type="KEGG" id="mik:FOE78_12090"/>
<dbReference type="PANTHER" id="PTHR30562">
    <property type="entry name" value="UVRC/OXIDOREDUCTASE"/>
    <property type="match status" value="1"/>
</dbReference>
<dbReference type="CDD" id="cd10434">
    <property type="entry name" value="GIY-YIG_UvrC_Cho"/>
    <property type="match status" value="1"/>
</dbReference>
<dbReference type="Gene3D" id="3.40.1440.10">
    <property type="entry name" value="GIY-YIG endonuclease"/>
    <property type="match status" value="1"/>
</dbReference>
<keyword evidence="3" id="KW-1185">Reference proteome</keyword>
<dbReference type="OrthoDB" id="9804933at2"/>
<dbReference type="InterPro" id="IPR047296">
    <property type="entry name" value="GIY-YIG_UvrC_Cho"/>
</dbReference>
<gene>
    <name evidence="2" type="ORF">FOE78_12090</name>
</gene>
<evidence type="ECO:0000313" key="2">
    <source>
        <dbReference type="EMBL" id="QDP96546.1"/>
    </source>
</evidence>
<protein>
    <recommendedName>
        <fullName evidence="1">GIY-YIG domain-containing protein</fullName>
    </recommendedName>
</protein>
<dbReference type="InterPro" id="IPR000305">
    <property type="entry name" value="GIY-YIG_endonuc"/>
</dbReference>
<dbReference type="Pfam" id="PF01541">
    <property type="entry name" value="GIY-YIG"/>
    <property type="match status" value="1"/>
</dbReference>
<dbReference type="EMBL" id="CP041692">
    <property type="protein sequence ID" value="QDP96546.1"/>
    <property type="molecule type" value="Genomic_DNA"/>
</dbReference>
<dbReference type="GO" id="GO:0006289">
    <property type="term" value="P:nucleotide-excision repair"/>
    <property type="evidence" value="ECO:0007669"/>
    <property type="project" value="InterPro"/>
</dbReference>